<keyword evidence="1" id="KW-0843">Virulence</keyword>
<evidence type="ECO:0000313" key="3">
    <source>
        <dbReference type="Proteomes" id="UP000050342"/>
    </source>
</evidence>
<reference evidence="2 3" key="1">
    <citation type="submission" date="2015-10" db="EMBL/GenBank/DDBJ databases">
        <title>Pseudomonas helleri sp. nov. and Pseudomonas weihenstephanensis sp. nov., isolated from raw cows milk.</title>
        <authorList>
            <person name="Von Neubeck M."/>
            <person name="Huptas C."/>
            <person name="Wenning M."/>
            <person name="Scherer S."/>
        </authorList>
    </citation>
    <scope>NUCLEOTIDE SEQUENCE [LARGE SCALE GENOMIC DNA]</scope>
    <source>
        <strain evidence="2 3">BSTT44</strain>
    </source>
</reference>
<dbReference type="EMBL" id="LLWH01000165">
    <property type="protein sequence ID" value="KQB53554.1"/>
    <property type="molecule type" value="Genomic_DNA"/>
</dbReference>
<proteinExistence type="predicted"/>
<accession>A0A0Q0X1G0</accession>
<evidence type="ECO:0000256" key="1">
    <source>
        <dbReference type="ARBA" id="ARBA00023026"/>
    </source>
</evidence>
<dbReference type="Proteomes" id="UP000050342">
    <property type="component" value="Unassembled WGS sequence"/>
</dbReference>
<name>A0A0Q0X1G0_9PSED</name>
<dbReference type="AlphaFoldDB" id="A0A0Q0X1G0"/>
<dbReference type="STRING" id="1563157.AQS70_02045"/>
<evidence type="ECO:0000313" key="2">
    <source>
        <dbReference type="EMBL" id="KQB53554.1"/>
    </source>
</evidence>
<evidence type="ECO:0008006" key="4">
    <source>
        <dbReference type="Google" id="ProtNLM"/>
    </source>
</evidence>
<comment type="caution">
    <text evidence="2">The sequence shown here is derived from an EMBL/GenBank/DDBJ whole genome shotgun (WGS) entry which is preliminary data.</text>
</comment>
<keyword evidence="3" id="KW-1185">Reference proteome</keyword>
<organism evidence="2 3">
    <name type="scientific">Pseudomonas endophytica</name>
    <dbReference type="NCBI Taxonomy" id="1563157"/>
    <lineage>
        <taxon>Bacteria</taxon>
        <taxon>Pseudomonadati</taxon>
        <taxon>Pseudomonadota</taxon>
        <taxon>Gammaproteobacteria</taxon>
        <taxon>Pseudomonadales</taxon>
        <taxon>Pseudomonadaceae</taxon>
        <taxon>Pseudomonas</taxon>
    </lineage>
</organism>
<gene>
    <name evidence="2" type="ORF">AQS70_02045</name>
</gene>
<protein>
    <recommendedName>
        <fullName evidence="4">Toxin</fullName>
    </recommendedName>
</protein>
<dbReference type="InterPro" id="IPR018003">
    <property type="entry name" value="Insecticidal_toxin/plasmid_vir"/>
</dbReference>
<sequence length="941" mass="106107">MGLLHLQSVFDIIRLAKTEFIQQVAQYCDDDAGQAYDNACGYAAQLEFLHRERALSDESNTRNKRSLNSEAPTGPTYAALFKEDWSNLCETSSIAALDSPAAYLRALYLFALQVEKTGKGTGKRIVLEARRPTLKDMVIDSTSLTKQLPMLTIVNETLNKHLQPHLDRNTHLYSNKSVNEVLAMTRYPFELPFDLAHQQCLLGLSANKPSLGELNYRLSLKLPTGNSSENRYGVIQHPAYEAQLLLSGLSPEQITLLIEPLWTEQKSAFKNHYGSDERALTQLAHFMLQTGLSTDQVDELLARGKYRPQPSLNIRPALLGTDHTNLDGARFINTSGESTPRINLKTNRDGQVELLNTSAQRFDRLQRMIRLQRWLDLPFAQLDNLLFSAWRCETQPDETFQVNDNTLRALGIYRHLNRCYGLKADEFSALLYRLPTHAIGNNDSLFDRVFNRGQLLNTPFELDGLPLETDATDIATQTAIFQICAGLGLSHTAESFGVVAAGARHYNGVLNKDLTTLSSFYRQTRIASLFGLSVMECAQLAELLGDASTKEQWVKPSLRPSGQNSPADFLDLLMQMDWAVNWLKRNGTTVQQLRYQLLLKKSTPYTSKVKEQLKLLEELHKECQARRLTPEDIEAIKLPKDLVNKLPHAEFWGCVIARGIIRELPLLPPQASLEVLEKAISAAVDNHVELSVEPALNTQLKNQVKRQLEPVLISAYQRLQPLRARIEQLFKDTSHGNDAEQALRRTFKHVTYLLGRTLDQPFPLRRFKKLLLSIPDAETTLQLPLTRQTLQAFLVNPHWLDNENSQNSMLNFSFSTLFLFKEFNHCINAYGLTQDTLLSYFDVSNPIPVVGESADLSTQCNTLLGGMLAWDTHEIEALANRLPLRRVRSMRELEWVMRGHEVAKATGLSCTTLLMATDLHAQIASADWILVGKAVIAAQKQ</sequence>
<dbReference type="Pfam" id="PF03538">
    <property type="entry name" value="VRP1"/>
    <property type="match status" value="1"/>
</dbReference>